<keyword evidence="1" id="KW-0732">Signal</keyword>
<evidence type="ECO:0000313" key="3">
    <source>
        <dbReference type="EMBL" id="KAG2228433.1"/>
    </source>
</evidence>
<comment type="caution">
    <text evidence="3">The sequence shown here is derived from an EMBL/GenBank/DDBJ whole genome shotgun (WGS) entry which is preliminary data.</text>
</comment>
<dbReference type="EMBL" id="JAEPRE010000477">
    <property type="protein sequence ID" value="KAG2228433.1"/>
    <property type="molecule type" value="Genomic_DNA"/>
</dbReference>
<feature type="non-terminal residue" evidence="3">
    <location>
        <position position="1"/>
    </location>
</feature>
<name>A0A8H7SHY6_9FUNG</name>
<accession>A0A8H7SHY6</accession>
<proteinExistence type="predicted"/>
<gene>
    <name evidence="3" type="ORF">INT48_007730</name>
</gene>
<reference evidence="3" key="1">
    <citation type="submission" date="2021-01" db="EMBL/GenBank/DDBJ databases">
        <title>Metabolic potential, ecology and presence of endohyphal bacteria is reflected in genomic diversity of Mucoromycotina.</title>
        <authorList>
            <person name="Muszewska A."/>
            <person name="Okrasinska A."/>
            <person name="Steczkiewicz K."/>
            <person name="Drgas O."/>
            <person name="Orlowska M."/>
            <person name="Perlinska-Lenart U."/>
            <person name="Aleksandrzak-Piekarczyk T."/>
            <person name="Szatraj K."/>
            <person name="Zielenkiewicz U."/>
            <person name="Pilsyk S."/>
            <person name="Malc E."/>
            <person name="Mieczkowski P."/>
            <person name="Kruszewska J.S."/>
            <person name="Biernat P."/>
            <person name="Pawlowska J."/>
        </authorList>
    </citation>
    <scope>NUCLEOTIDE SEQUENCE</scope>
    <source>
        <strain evidence="3">WA0000018081</strain>
    </source>
</reference>
<dbReference type="InterPro" id="IPR000477">
    <property type="entry name" value="RT_dom"/>
</dbReference>
<evidence type="ECO:0000259" key="2">
    <source>
        <dbReference type="Pfam" id="PF00078"/>
    </source>
</evidence>
<feature type="chain" id="PRO_5034900498" description="Reverse transcriptase domain-containing protein" evidence="1">
    <location>
        <begin position="17"/>
        <end position="239"/>
    </location>
</feature>
<protein>
    <recommendedName>
        <fullName evidence="2">Reverse transcriptase domain-containing protein</fullName>
    </recommendedName>
</protein>
<dbReference type="AlphaFoldDB" id="A0A8H7SHY6"/>
<sequence>MSPILFNLALEPLLLSIQQDTAITGYQFPLKDTLHTVKSLAYADDICVILKDQVDYQRLQIQLQRYANVSNAKFNQSKTEAFSLNGSTDDGSAPYAFTFFVPEWRYHDLNHPTSILHACYEAFDHFQFRPDFTTVTLQTTLQLPLSYLFAVIPAGHWLLKHNRMAATTFFIYDPVLQRLRIKEDDEYTTKPRLLRRLKKQLLETRVVKLHPYLNYFILNDVSREDYQLTDNTLKLQFQQ</sequence>
<dbReference type="Proteomes" id="UP000613177">
    <property type="component" value="Unassembled WGS sequence"/>
</dbReference>
<dbReference type="Pfam" id="PF00078">
    <property type="entry name" value="RVT_1"/>
    <property type="match status" value="1"/>
</dbReference>
<feature type="signal peptide" evidence="1">
    <location>
        <begin position="1"/>
        <end position="16"/>
    </location>
</feature>
<feature type="domain" description="Reverse transcriptase" evidence="2">
    <location>
        <begin position="1"/>
        <end position="83"/>
    </location>
</feature>
<organism evidence="3 4">
    <name type="scientific">Thamnidium elegans</name>
    <dbReference type="NCBI Taxonomy" id="101142"/>
    <lineage>
        <taxon>Eukaryota</taxon>
        <taxon>Fungi</taxon>
        <taxon>Fungi incertae sedis</taxon>
        <taxon>Mucoromycota</taxon>
        <taxon>Mucoromycotina</taxon>
        <taxon>Mucoromycetes</taxon>
        <taxon>Mucorales</taxon>
        <taxon>Mucorineae</taxon>
        <taxon>Mucoraceae</taxon>
        <taxon>Thamnidium</taxon>
    </lineage>
</organism>
<keyword evidence="4" id="KW-1185">Reference proteome</keyword>
<evidence type="ECO:0000256" key="1">
    <source>
        <dbReference type="SAM" id="SignalP"/>
    </source>
</evidence>
<evidence type="ECO:0000313" key="4">
    <source>
        <dbReference type="Proteomes" id="UP000613177"/>
    </source>
</evidence>